<sequence>MHLFAPFTFSLLAILVSAVPTNSGCKVSLTRRATTQRDGVVDVGAVRREASAVEGKLARGMSAYERNTGSRHPLDRRGMVKRGSGLVPLLDDLNETFWEGTIAVGTPPRIFRGSSDTILPGVDCDVNCDGHKRYDPSASSTSYNTSIPYAIPFGDGSLSNGTVFTDTVTVAGLTAMNQAIGDSSTFSNAFNISQFPPDGVVGLAFPSISKFNASPIFHSLISQGAVDVPEFGIKLAKTDAELFLGGVNTSLFTGEVTQVPVTQEGFWEINVDSIDVSGEPVLTSVESIVDSSVKFISGPKEVIATLYDNIPGSRNASDISPGIFTVPCNTTRLDVAFTFNGRQFPVSWDTFNQGPLAEGSEECVGGAMVLSSVPFLILGEVFMQNVYTIFDVGNSQVGFATLA</sequence>
<dbReference type="Proteomes" id="UP000814128">
    <property type="component" value="Unassembled WGS sequence"/>
</dbReference>
<keyword evidence="1" id="KW-0378">Hydrolase</keyword>
<reference evidence="1" key="2">
    <citation type="journal article" date="2022" name="New Phytol.">
        <title>Evolutionary transition to the ectomycorrhizal habit in the genomes of a hyperdiverse lineage of mushroom-forming fungi.</title>
        <authorList>
            <person name="Looney B."/>
            <person name="Miyauchi S."/>
            <person name="Morin E."/>
            <person name="Drula E."/>
            <person name="Courty P.E."/>
            <person name="Kohler A."/>
            <person name="Kuo A."/>
            <person name="LaButti K."/>
            <person name="Pangilinan J."/>
            <person name="Lipzen A."/>
            <person name="Riley R."/>
            <person name="Andreopoulos W."/>
            <person name="He G."/>
            <person name="Johnson J."/>
            <person name="Nolan M."/>
            <person name="Tritt A."/>
            <person name="Barry K.W."/>
            <person name="Grigoriev I.V."/>
            <person name="Nagy L.G."/>
            <person name="Hibbett D."/>
            <person name="Henrissat B."/>
            <person name="Matheny P.B."/>
            <person name="Labbe J."/>
            <person name="Martin F.M."/>
        </authorList>
    </citation>
    <scope>NUCLEOTIDE SEQUENCE</scope>
    <source>
        <strain evidence="1">EC-137</strain>
    </source>
</reference>
<dbReference type="EMBL" id="MU273476">
    <property type="protein sequence ID" value="KAI0036005.1"/>
    <property type="molecule type" value="Genomic_DNA"/>
</dbReference>
<accession>A0ACB8QWL1</accession>
<evidence type="ECO:0000313" key="1">
    <source>
        <dbReference type="EMBL" id="KAI0036005.1"/>
    </source>
</evidence>
<proteinExistence type="predicted"/>
<gene>
    <name evidence="1" type="ORF">K488DRAFT_76201</name>
</gene>
<evidence type="ECO:0000313" key="2">
    <source>
        <dbReference type="Proteomes" id="UP000814128"/>
    </source>
</evidence>
<organism evidence="1 2">
    <name type="scientific">Vararia minispora EC-137</name>
    <dbReference type="NCBI Taxonomy" id="1314806"/>
    <lineage>
        <taxon>Eukaryota</taxon>
        <taxon>Fungi</taxon>
        <taxon>Dikarya</taxon>
        <taxon>Basidiomycota</taxon>
        <taxon>Agaricomycotina</taxon>
        <taxon>Agaricomycetes</taxon>
        <taxon>Russulales</taxon>
        <taxon>Lachnocladiaceae</taxon>
        <taxon>Vararia</taxon>
    </lineage>
</organism>
<keyword evidence="1" id="KW-0645">Protease</keyword>
<comment type="caution">
    <text evidence="1">The sequence shown here is derived from an EMBL/GenBank/DDBJ whole genome shotgun (WGS) entry which is preliminary data.</text>
</comment>
<keyword evidence="2" id="KW-1185">Reference proteome</keyword>
<name>A0ACB8QWL1_9AGAM</name>
<protein>
    <submittedName>
        <fullName evidence="1">Acid protease</fullName>
    </submittedName>
</protein>
<reference evidence="1" key="1">
    <citation type="submission" date="2021-02" db="EMBL/GenBank/DDBJ databases">
        <authorList>
            <consortium name="DOE Joint Genome Institute"/>
            <person name="Ahrendt S."/>
            <person name="Looney B.P."/>
            <person name="Miyauchi S."/>
            <person name="Morin E."/>
            <person name="Drula E."/>
            <person name="Courty P.E."/>
            <person name="Chicoki N."/>
            <person name="Fauchery L."/>
            <person name="Kohler A."/>
            <person name="Kuo A."/>
            <person name="Labutti K."/>
            <person name="Pangilinan J."/>
            <person name="Lipzen A."/>
            <person name="Riley R."/>
            <person name="Andreopoulos W."/>
            <person name="He G."/>
            <person name="Johnson J."/>
            <person name="Barry K.W."/>
            <person name="Grigoriev I.V."/>
            <person name="Nagy L."/>
            <person name="Hibbett D."/>
            <person name="Henrissat B."/>
            <person name="Matheny P.B."/>
            <person name="Labbe J."/>
            <person name="Martin F."/>
        </authorList>
    </citation>
    <scope>NUCLEOTIDE SEQUENCE</scope>
    <source>
        <strain evidence="1">EC-137</strain>
    </source>
</reference>